<evidence type="ECO:0000256" key="2">
    <source>
        <dbReference type="ARBA" id="ARBA00022723"/>
    </source>
</evidence>
<accession>A0A5M6BTF4</accession>
<evidence type="ECO:0000256" key="3">
    <source>
        <dbReference type="ARBA" id="ARBA00022801"/>
    </source>
</evidence>
<evidence type="ECO:0000256" key="1">
    <source>
        <dbReference type="ARBA" id="ARBA00008779"/>
    </source>
</evidence>
<dbReference type="InterPro" id="IPR017850">
    <property type="entry name" value="Alkaline_phosphatase_core_sf"/>
</dbReference>
<dbReference type="Gene3D" id="3.40.720.10">
    <property type="entry name" value="Alkaline Phosphatase, subunit A"/>
    <property type="match status" value="1"/>
</dbReference>
<dbReference type="GO" id="GO:0046872">
    <property type="term" value="F:metal ion binding"/>
    <property type="evidence" value="ECO:0007669"/>
    <property type="project" value="UniProtKB-KW"/>
</dbReference>
<keyword evidence="3" id="KW-0378">Hydrolase</keyword>
<reference evidence="5" key="2">
    <citation type="submission" date="2024-01" db="EMBL/GenBank/DDBJ databases">
        <title>Comparative genomics of Cryptococcus and Kwoniella reveals pathogenesis evolution and contrasting modes of karyotype evolution via chromosome fusion or intercentromeric recombination.</title>
        <authorList>
            <person name="Coelho M.A."/>
            <person name="David-Palma M."/>
            <person name="Shea T."/>
            <person name="Bowers K."/>
            <person name="McGinley-Smith S."/>
            <person name="Mohammad A.W."/>
            <person name="Gnirke A."/>
            <person name="Yurkov A.M."/>
            <person name="Nowrousian M."/>
            <person name="Sun S."/>
            <person name="Cuomo C.A."/>
            <person name="Heitman J."/>
        </authorList>
    </citation>
    <scope>NUCLEOTIDE SEQUENCE</scope>
    <source>
        <strain evidence="5">CBS 12478</strain>
    </source>
</reference>
<dbReference type="InterPro" id="IPR050738">
    <property type="entry name" value="Sulfatase"/>
</dbReference>
<dbReference type="GO" id="GO:0004065">
    <property type="term" value="F:arylsulfatase activity"/>
    <property type="evidence" value="ECO:0007669"/>
    <property type="project" value="TreeGrafter"/>
</dbReference>
<dbReference type="SUPFAM" id="SSF53649">
    <property type="entry name" value="Alkaline phosphatase-like"/>
    <property type="match status" value="1"/>
</dbReference>
<reference evidence="5" key="1">
    <citation type="submission" date="2017-08" db="EMBL/GenBank/DDBJ databases">
        <authorList>
            <person name="Cuomo C."/>
            <person name="Billmyre B."/>
            <person name="Heitman J."/>
        </authorList>
    </citation>
    <scope>NUCLEOTIDE SEQUENCE</scope>
    <source>
        <strain evidence="5">CBS 12478</strain>
    </source>
</reference>
<evidence type="ECO:0000313" key="5">
    <source>
        <dbReference type="EMBL" id="WWD19457.1"/>
    </source>
</evidence>
<keyword evidence="2" id="KW-0479">Metal-binding</keyword>
<dbReference type="Gene3D" id="3.30.1120.10">
    <property type="match status" value="1"/>
</dbReference>
<dbReference type="InterPro" id="IPR024607">
    <property type="entry name" value="Sulfatase_CS"/>
</dbReference>
<dbReference type="GeneID" id="43590921"/>
<dbReference type="EMBL" id="CP144057">
    <property type="protein sequence ID" value="WWD19457.1"/>
    <property type="molecule type" value="Genomic_DNA"/>
</dbReference>
<dbReference type="PROSITE" id="PS00149">
    <property type="entry name" value="SULFATASE_2"/>
    <property type="match status" value="1"/>
</dbReference>
<evidence type="ECO:0000313" key="6">
    <source>
        <dbReference type="Proteomes" id="UP000322225"/>
    </source>
</evidence>
<dbReference type="Proteomes" id="UP000322225">
    <property type="component" value="Chromosome 7"/>
</dbReference>
<gene>
    <name evidence="5" type="ORF">CI109_103917</name>
</gene>
<sequence>MSTKRPNFLLIVADDLGYSDLGCYGSEIKTPNIDRLAAEGLRFSDYHTAPMCSVARAMLMSGTDTHVAMQHVMTQDPSNYNTSGNEGYLTRNIAAMPELFNDAGYLTFMSGKWHLGFRPGYIPSDRGFQKVFSCLPASSNHFGYDPKWEGGEEGRAGVHGHQPPIYVKQDQRYVVKPNMESSPDGFYSSITYVNSLLSYFQERTEEDKEKPFFAYLPFTAPHYPLQCLKSDRDKYHGTYDSGHAALRLKRLENLIQLGIIPPDINPHEVVSPENAEWDELTDKEKRFSARAMECYAGMVECMDRETGRVLDYLRETGQLDNTVVLFFSDNGAEGTALEAEEVVGPWLIEVINKFYNNEYENIGNADSFCWAGPRWCQASTAPNRLYKHYTTEGGIRVPFVMRYPGFSHLPNGSICHSFTTAMDVLPTFLDLAGIKHPNANPSHPRETAKYHDRLVYPMRGKSWVPFLSKGTAAPSVARDEAKTVWEKQADTVYGDDNPVVAWEHYGKAALRSGRWKIVNMPKHHPTGTGKWQLYDLYSDQGETKDLADERPEKVQEMLVLWEEWLKETGAHYTTPLETADGFLDRDIIGDQRAWMRLGNGKKFDEAF</sequence>
<dbReference type="PANTHER" id="PTHR42693:SF33">
    <property type="entry name" value="ARYLSULFATASE"/>
    <property type="match status" value="1"/>
</dbReference>
<dbReference type="RefSeq" id="XP_031858961.1">
    <property type="nucleotide sequence ID" value="XM_032006758.1"/>
</dbReference>
<dbReference type="AlphaFoldDB" id="A0A5M6BTF4"/>
<protein>
    <submittedName>
        <fullName evidence="5">Uncharacterized protein</fullName>
    </submittedName>
</protein>
<dbReference type="InterPro" id="IPR000917">
    <property type="entry name" value="Sulfatase_N"/>
</dbReference>
<comment type="similarity">
    <text evidence="1">Belongs to the sulfatase family.</text>
</comment>
<keyword evidence="4" id="KW-0106">Calcium</keyword>
<dbReference type="Pfam" id="PF00884">
    <property type="entry name" value="Sulfatase"/>
    <property type="match status" value="1"/>
</dbReference>
<evidence type="ECO:0000256" key="4">
    <source>
        <dbReference type="ARBA" id="ARBA00022837"/>
    </source>
</evidence>
<proteinExistence type="inferred from homology"/>
<dbReference type="PANTHER" id="PTHR42693">
    <property type="entry name" value="ARYLSULFATASE FAMILY MEMBER"/>
    <property type="match status" value="1"/>
</dbReference>
<dbReference type="CDD" id="cd16025">
    <property type="entry name" value="PAS_like"/>
    <property type="match status" value="1"/>
</dbReference>
<dbReference type="OrthoDB" id="103349at2759"/>
<name>A0A5M6BTF4_9TREE</name>
<keyword evidence="6" id="KW-1185">Reference proteome</keyword>
<dbReference type="KEGG" id="ksn:43590921"/>
<organism evidence="5 6">
    <name type="scientific">Kwoniella shandongensis</name>
    <dbReference type="NCBI Taxonomy" id="1734106"/>
    <lineage>
        <taxon>Eukaryota</taxon>
        <taxon>Fungi</taxon>
        <taxon>Dikarya</taxon>
        <taxon>Basidiomycota</taxon>
        <taxon>Agaricomycotina</taxon>
        <taxon>Tremellomycetes</taxon>
        <taxon>Tremellales</taxon>
        <taxon>Cryptococcaceae</taxon>
        <taxon>Kwoniella</taxon>
    </lineage>
</organism>